<reference evidence="1" key="2">
    <citation type="submission" date="2023-05" db="EMBL/GenBank/DDBJ databases">
        <authorList>
            <consortium name="Lawrence Berkeley National Laboratory"/>
            <person name="Steindorff A."/>
            <person name="Hensen N."/>
            <person name="Bonometti L."/>
            <person name="Westerberg I."/>
            <person name="Brannstrom I.O."/>
            <person name="Guillou S."/>
            <person name="Cros-Aarteil S."/>
            <person name="Calhoun S."/>
            <person name="Haridas S."/>
            <person name="Kuo A."/>
            <person name="Mondo S."/>
            <person name="Pangilinan J."/>
            <person name="Riley R."/>
            <person name="Labutti K."/>
            <person name="Andreopoulos B."/>
            <person name="Lipzen A."/>
            <person name="Chen C."/>
            <person name="Yanf M."/>
            <person name="Daum C."/>
            <person name="Ng V."/>
            <person name="Clum A."/>
            <person name="Ohm R."/>
            <person name="Martin F."/>
            <person name="Silar P."/>
            <person name="Natvig D."/>
            <person name="Lalanne C."/>
            <person name="Gautier V."/>
            <person name="Ament-Velasquez S.L."/>
            <person name="Kruys A."/>
            <person name="Hutchinson M.I."/>
            <person name="Powell A.J."/>
            <person name="Barry K."/>
            <person name="Miller A.N."/>
            <person name="Grigoriev I.V."/>
            <person name="Debuchy R."/>
            <person name="Gladieux P."/>
            <person name="Thoren M.H."/>
            <person name="Johannesson H."/>
        </authorList>
    </citation>
    <scope>NUCLEOTIDE SEQUENCE</scope>
    <source>
        <strain evidence="1">CBS 508.74</strain>
    </source>
</reference>
<dbReference type="Proteomes" id="UP001302812">
    <property type="component" value="Unassembled WGS sequence"/>
</dbReference>
<dbReference type="GeneID" id="89933709"/>
<evidence type="ECO:0000313" key="1">
    <source>
        <dbReference type="EMBL" id="KAK4108699.1"/>
    </source>
</evidence>
<dbReference type="AlphaFoldDB" id="A0AAN6QEJ6"/>
<dbReference type="RefSeq" id="XP_064666269.1">
    <property type="nucleotide sequence ID" value="XM_064809585.1"/>
</dbReference>
<name>A0AAN6QEJ6_9PEZI</name>
<proteinExistence type="predicted"/>
<keyword evidence="2" id="KW-1185">Reference proteome</keyword>
<reference evidence="1" key="1">
    <citation type="journal article" date="2023" name="Mol. Phylogenet. Evol.">
        <title>Genome-scale phylogeny and comparative genomics of the fungal order Sordariales.</title>
        <authorList>
            <person name="Hensen N."/>
            <person name="Bonometti L."/>
            <person name="Westerberg I."/>
            <person name="Brannstrom I.O."/>
            <person name="Guillou S."/>
            <person name="Cros-Aarteil S."/>
            <person name="Calhoun S."/>
            <person name="Haridas S."/>
            <person name="Kuo A."/>
            <person name="Mondo S."/>
            <person name="Pangilinan J."/>
            <person name="Riley R."/>
            <person name="LaButti K."/>
            <person name="Andreopoulos B."/>
            <person name="Lipzen A."/>
            <person name="Chen C."/>
            <person name="Yan M."/>
            <person name="Daum C."/>
            <person name="Ng V."/>
            <person name="Clum A."/>
            <person name="Steindorff A."/>
            <person name="Ohm R.A."/>
            <person name="Martin F."/>
            <person name="Silar P."/>
            <person name="Natvig D.O."/>
            <person name="Lalanne C."/>
            <person name="Gautier V."/>
            <person name="Ament-Velasquez S.L."/>
            <person name="Kruys A."/>
            <person name="Hutchinson M.I."/>
            <person name="Powell A.J."/>
            <person name="Barry K."/>
            <person name="Miller A.N."/>
            <person name="Grigoriev I.V."/>
            <person name="Debuchy R."/>
            <person name="Gladieux P."/>
            <person name="Hiltunen Thoren M."/>
            <person name="Johannesson H."/>
        </authorList>
    </citation>
    <scope>NUCLEOTIDE SEQUENCE</scope>
    <source>
        <strain evidence="1">CBS 508.74</strain>
    </source>
</reference>
<evidence type="ECO:0000313" key="2">
    <source>
        <dbReference type="Proteomes" id="UP001302812"/>
    </source>
</evidence>
<comment type="caution">
    <text evidence="1">The sequence shown here is derived from an EMBL/GenBank/DDBJ whole genome shotgun (WGS) entry which is preliminary data.</text>
</comment>
<gene>
    <name evidence="1" type="ORF">N656DRAFT_415515</name>
</gene>
<protein>
    <submittedName>
        <fullName evidence="1">Uncharacterized protein</fullName>
    </submittedName>
</protein>
<dbReference type="EMBL" id="MU853361">
    <property type="protein sequence ID" value="KAK4108699.1"/>
    <property type="molecule type" value="Genomic_DNA"/>
</dbReference>
<accession>A0AAN6QEJ6</accession>
<organism evidence="1 2">
    <name type="scientific">Canariomyces notabilis</name>
    <dbReference type="NCBI Taxonomy" id="2074819"/>
    <lineage>
        <taxon>Eukaryota</taxon>
        <taxon>Fungi</taxon>
        <taxon>Dikarya</taxon>
        <taxon>Ascomycota</taxon>
        <taxon>Pezizomycotina</taxon>
        <taxon>Sordariomycetes</taxon>
        <taxon>Sordariomycetidae</taxon>
        <taxon>Sordariales</taxon>
        <taxon>Chaetomiaceae</taxon>
        <taxon>Canariomyces</taxon>
    </lineage>
</organism>
<sequence length="86" mass="9487">MKWAGSSTRQSMLFQLRTILLPPIGSITQCFHHAQGQESARVTNASQERQAYLLYCICLVAQIAPKLVCDFCVACRPATERDDGAA</sequence>